<evidence type="ECO:0000256" key="15">
    <source>
        <dbReference type="SAM" id="SignalP"/>
    </source>
</evidence>
<keyword evidence="7" id="KW-0408">Iron</keyword>
<evidence type="ECO:0000256" key="8">
    <source>
        <dbReference type="ARBA" id="ARBA00023065"/>
    </source>
</evidence>
<evidence type="ECO:0000256" key="4">
    <source>
        <dbReference type="ARBA" id="ARBA00022496"/>
    </source>
</evidence>
<keyword evidence="19" id="KW-1185">Reference proteome</keyword>
<feature type="domain" description="TonB-dependent receptor-like beta-barrel" evidence="16">
    <location>
        <begin position="177"/>
        <end position="641"/>
    </location>
</feature>
<evidence type="ECO:0000256" key="14">
    <source>
        <dbReference type="RuleBase" id="RU003357"/>
    </source>
</evidence>
<dbReference type="Gene3D" id="2.170.130.10">
    <property type="entry name" value="TonB-dependent receptor, plug domain"/>
    <property type="match status" value="1"/>
</dbReference>
<dbReference type="InterPro" id="IPR012910">
    <property type="entry name" value="Plug_dom"/>
</dbReference>
<dbReference type="InterPro" id="IPR037066">
    <property type="entry name" value="Plug_dom_sf"/>
</dbReference>
<keyword evidence="18" id="KW-0675">Receptor</keyword>
<sequence>MYLRKTACLLLIIASASSWADTSEPALETIIVTANRTADSGATLGQAWSALSAEDVAAVDLQHSNQLFNRVSGAWVSRGNGQESLISLRSPVLTGAGACGAFFTAEDGINLRAPGFCNVNQLFDANLLQASGVEVVKGPSNATYGSNAVNGVINVLTKSAEQTQDSFGLQLGSRDFGRARIAASNGGVALNANATTYGGYQAESGYDQQKANLRFDGEVDDWQLTGVVSASNLNQETAGYIQDGKGAYRNSAARKVNRNPEAYRDARSLRAHLRFERELGDRTVSITPYLRSNEMEFLQHYLPWKSREMNEHDSLGLQAHLRGVSAWGEYITGIEFDSTDGRLKEDQAESFSPNQPAGIHYDYQVDATNVALFGQIEVALAEDLLLQAGLRSERTDYDYTTREAAGSACAPEASACRFYRPEDRSDDFSNLSSNLALVWTRGSHNLYVRTAQGFRAPQATELYRLQAGQQVADIDSEEATSLDIGWRFSNERVSTDISFYGIGKDEVIFLDRNRQSVSGASTRHRGIDIDLSWSIDDTLSASLNASFADHTYDSDIQILGSRDSIKGNDIDTAPRHFGSARIKKSITLSDRPASLELEAAWVDEYFIDPNNQHTYPGHELINARAEWLISEKVCSTLTVTNLLDTGYAERADYGFGNYRYFVGEPRSAVLGLYFAL</sequence>
<evidence type="ECO:0000313" key="18">
    <source>
        <dbReference type="EMBL" id="UZP75116.1"/>
    </source>
</evidence>
<comment type="subcellular location">
    <subcellularLocation>
        <location evidence="1 12">Cell outer membrane</location>
        <topology evidence="1 12">Multi-pass membrane protein</topology>
    </subcellularLocation>
</comment>
<dbReference type="Proteomes" id="UP001317963">
    <property type="component" value="Chromosome"/>
</dbReference>
<keyword evidence="3 12" id="KW-1134">Transmembrane beta strand</keyword>
<dbReference type="EMBL" id="CP036501">
    <property type="protein sequence ID" value="UZP75116.1"/>
    <property type="molecule type" value="Genomic_DNA"/>
</dbReference>
<dbReference type="PROSITE" id="PS52016">
    <property type="entry name" value="TONB_DEPENDENT_REC_3"/>
    <property type="match status" value="1"/>
</dbReference>
<dbReference type="InterPro" id="IPR010916">
    <property type="entry name" value="TonB_box_CS"/>
</dbReference>
<evidence type="ECO:0000256" key="10">
    <source>
        <dbReference type="ARBA" id="ARBA00023136"/>
    </source>
</evidence>
<dbReference type="PANTHER" id="PTHR32552">
    <property type="entry name" value="FERRICHROME IRON RECEPTOR-RELATED"/>
    <property type="match status" value="1"/>
</dbReference>
<name>A0ABY6Q8W8_9GAMM</name>
<dbReference type="Pfam" id="PF00593">
    <property type="entry name" value="TonB_dep_Rec_b-barrel"/>
    <property type="match status" value="1"/>
</dbReference>
<keyword evidence="10 12" id="KW-0472">Membrane</keyword>
<feature type="short sequence motif" description="TonB box" evidence="13">
    <location>
        <begin position="29"/>
        <end position="35"/>
    </location>
</feature>
<proteinExistence type="inferred from homology"/>
<accession>A0ABY6Q8W8</accession>
<evidence type="ECO:0000256" key="11">
    <source>
        <dbReference type="ARBA" id="ARBA00023237"/>
    </source>
</evidence>
<dbReference type="SUPFAM" id="SSF56935">
    <property type="entry name" value="Porins"/>
    <property type="match status" value="1"/>
</dbReference>
<evidence type="ECO:0000256" key="13">
    <source>
        <dbReference type="PROSITE-ProRule" id="PRU10143"/>
    </source>
</evidence>
<dbReference type="InterPro" id="IPR000531">
    <property type="entry name" value="Beta-barrel_TonB"/>
</dbReference>
<evidence type="ECO:0000256" key="9">
    <source>
        <dbReference type="ARBA" id="ARBA00023077"/>
    </source>
</evidence>
<feature type="domain" description="TonB-dependent receptor plug" evidence="17">
    <location>
        <begin position="46"/>
        <end position="152"/>
    </location>
</feature>
<keyword evidence="6 15" id="KW-0732">Signal</keyword>
<evidence type="ECO:0000259" key="17">
    <source>
        <dbReference type="Pfam" id="PF07715"/>
    </source>
</evidence>
<comment type="similarity">
    <text evidence="12 14">Belongs to the TonB-dependent receptor family.</text>
</comment>
<keyword evidence="8" id="KW-0406">Ion transport</keyword>
<protein>
    <submittedName>
        <fullName evidence="18">TonB-dependent receptor</fullName>
    </submittedName>
</protein>
<evidence type="ECO:0000256" key="1">
    <source>
        <dbReference type="ARBA" id="ARBA00004571"/>
    </source>
</evidence>
<feature type="signal peptide" evidence="15">
    <location>
        <begin position="1"/>
        <end position="20"/>
    </location>
</feature>
<reference evidence="18 19" key="1">
    <citation type="submission" date="2019-02" db="EMBL/GenBank/DDBJ databases">
        <title>Halieaceae_genomes.</title>
        <authorList>
            <person name="Li S.-H."/>
        </authorList>
    </citation>
    <scope>NUCLEOTIDE SEQUENCE [LARGE SCALE GENOMIC DNA]</scope>
    <source>
        <strain evidence="18 19">JH123</strain>
    </source>
</reference>
<feature type="chain" id="PRO_5046133133" evidence="15">
    <location>
        <begin position="21"/>
        <end position="676"/>
    </location>
</feature>
<evidence type="ECO:0000256" key="12">
    <source>
        <dbReference type="PROSITE-ProRule" id="PRU01360"/>
    </source>
</evidence>
<dbReference type="Gene3D" id="2.40.170.20">
    <property type="entry name" value="TonB-dependent receptor, beta-barrel domain"/>
    <property type="match status" value="1"/>
</dbReference>
<evidence type="ECO:0000256" key="5">
    <source>
        <dbReference type="ARBA" id="ARBA00022692"/>
    </source>
</evidence>
<evidence type="ECO:0000259" key="16">
    <source>
        <dbReference type="Pfam" id="PF00593"/>
    </source>
</evidence>
<evidence type="ECO:0000256" key="2">
    <source>
        <dbReference type="ARBA" id="ARBA00022448"/>
    </source>
</evidence>
<evidence type="ECO:0000256" key="7">
    <source>
        <dbReference type="ARBA" id="ARBA00023004"/>
    </source>
</evidence>
<organism evidence="18 19">
    <name type="scientific">Candidatus Paraluminiphilus aquimaris</name>
    <dbReference type="NCBI Taxonomy" id="2518994"/>
    <lineage>
        <taxon>Bacteria</taxon>
        <taxon>Pseudomonadati</taxon>
        <taxon>Pseudomonadota</taxon>
        <taxon>Gammaproteobacteria</taxon>
        <taxon>Cellvibrionales</taxon>
        <taxon>Halieaceae</taxon>
        <taxon>Candidatus Paraluminiphilus</taxon>
    </lineage>
</organism>
<keyword evidence="9 13" id="KW-0798">TonB box</keyword>
<keyword evidence="5 12" id="KW-0812">Transmembrane</keyword>
<evidence type="ECO:0000313" key="19">
    <source>
        <dbReference type="Proteomes" id="UP001317963"/>
    </source>
</evidence>
<dbReference type="Pfam" id="PF07715">
    <property type="entry name" value="Plug"/>
    <property type="match status" value="1"/>
</dbReference>
<evidence type="ECO:0000256" key="6">
    <source>
        <dbReference type="ARBA" id="ARBA00022729"/>
    </source>
</evidence>
<evidence type="ECO:0000256" key="3">
    <source>
        <dbReference type="ARBA" id="ARBA00022452"/>
    </source>
</evidence>
<dbReference type="PROSITE" id="PS00430">
    <property type="entry name" value="TONB_DEPENDENT_REC_1"/>
    <property type="match status" value="1"/>
</dbReference>
<dbReference type="RefSeq" id="WP_279241588.1">
    <property type="nucleotide sequence ID" value="NZ_CP036501.1"/>
</dbReference>
<dbReference type="PANTHER" id="PTHR32552:SF81">
    <property type="entry name" value="TONB-DEPENDENT OUTER MEMBRANE RECEPTOR"/>
    <property type="match status" value="1"/>
</dbReference>
<dbReference type="InterPro" id="IPR039426">
    <property type="entry name" value="TonB-dep_rcpt-like"/>
</dbReference>
<keyword evidence="4" id="KW-0410">Iron transport</keyword>
<gene>
    <name evidence="18" type="ORF">E0F26_10365</name>
</gene>
<keyword evidence="11 12" id="KW-0998">Cell outer membrane</keyword>
<dbReference type="InterPro" id="IPR036942">
    <property type="entry name" value="Beta-barrel_TonB_sf"/>
</dbReference>
<keyword evidence="2 12" id="KW-0813">Transport</keyword>